<dbReference type="InterPro" id="IPR036280">
    <property type="entry name" value="Multihaem_cyt_sf"/>
</dbReference>
<sequence>MKRKSLFLTSGILLLSLIIFASHPEREQKTLPQTHPILPFSAEVYQNVQGELPTATNSLFAGSGVCEQCHAQQVDAAGKSVSIVNDWRSTMMANAARDPFWRAKVSHEGLVNPEHKAELENVCTRCHTPTGNENAHYNGQALYSIADMEADPLALDGVQCTVCHQIPENSLGRFSGTFLIGTNKTIWGPYPNPVANPMINNSGYTPVYSKHIEDSRICGSCHTLITNSVDNAGVSTGNKFVEQSLYQEWENSKYAVEKVNCQDCHMPATDDQVVISSRPSGLAPRTPFFKHHFQGANVFMGRILKSHSGELGLTATDVQFDSTIARNLQSLQQKALDVQLDISKRTTDTLFVDLSLHNKSGHKLPGGYPSRRMFVELTVTNDADEVLFHSGAMDANSQLIDEDTTYEPHYNLINKANEVQIYELVMGDVNHKVTTVLERANFALKDNRIPPDGFKTNHSAYDTVPIVGAALADTDFNKKNSVEGTGTDVIHYHIPISGSTSALTVDAKIYYQTVSSKWLEHMFGYSSTEIDRFKSYYAAADKTPVL</sequence>
<gene>
    <name evidence="3" type="ORF">MNBD_BACTEROID07-1256</name>
</gene>
<evidence type="ECO:0000256" key="1">
    <source>
        <dbReference type="ARBA" id="ARBA00022729"/>
    </source>
</evidence>
<dbReference type="InterPro" id="IPR051829">
    <property type="entry name" value="Multiheme_Cytochr_ET"/>
</dbReference>
<dbReference type="SUPFAM" id="SSF48695">
    <property type="entry name" value="Multiheme cytochromes"/>
    <property type="match status" value="1"/>
</dbReference>
<reference evidence="3" key="1">
    <citation type="submission" date="2018-06" db="EMBL/GenBank/DDBJ databases">
        <authorList>
            <person name="Zhirakovskaya E."/>
        </authorList>
    </citation>
    <scope>NUCLEOTIDE SEQUENCE</scope>
</reference>
<keyword evidence="1" id="KW-0732">Signal</keyword>
<feature type="domain" description="Cytochrome c-552/4" evidence="2">
    <location>
        <begin position="65"/>
        <end position="164"/>
    </location>
</feature>
<evidence type="ECO:0000313" key="3">
    <source>
        <dbReference type="EMBL" id="VAW29179.1"/>
    </source>
</evidence>
<dbReference type="Pfam" id="PF13435">
    <property type="entry name" value="Cytochrome_C554"/>
    <property type="match status" value="1"/>
</dbReference>
<proteinExistence type="predicted"/>
<name>A0A3B0UX30_9ZZZZ</name>
<organism evidence="3">
    <name type="scientific">hydrothermal vent metagenome</name>
    <dbReference type="NCBI Taxonomy" id="652676"/>
    <lineage>
        <taxon>unclassified sequences</taxon>
        <taxon>metagenomes</taxon>
        <taxon>ecological metagenomes</taxon>
    </lineage>
</organism>
<evidence type="ECO:0000259" key="2">
    <source>
        <dbReference type="Pfam" id="PF13435"/>
    </source>
</evidence>
<dbReference type="Gene3D" id="1.10.1130.10">
    <property type="entry name" value="Flavocytochrome C3, Chain A"/>
    <property type="match status" value="1"/>
</dbReference>
<accession>A0A3B0UX30</accession>
<dbReference type="AlphaFoldDB" id="A0A3B0UX30"/>
<protein>
    <recommendedName>
        <fullName evidence="2">Cytochrome c-552/4 domain-containing protein</fullName>
    </recommendedName>
</protein>
<feature type="non-terminal residue" evidence="3">
    <location>
        <position position="546"/>
    </location>
</feature>
<dbReference type="InterPro" id="IPR023155">
    <property type="entry name" value="Cyt_c-552/4"/>
</dbReference>
<dbReference type="PANTHER" id="PTHR35038">
    <property type="entry name" value="DISSIMILATORY SULFITE REDUCTASE SIRA"/>
    <property type="match status" value="1"/>
</dbReference>
<dbReference type="EMBL" id="UOET01000332">
    <property type="protein sequence ID" value="VAW29179.1"/>
    <property type="molecule type" value="Genomic_DNA"/>
</dbReference>